<reference evidence="5" key="1">
    <citation type="journal article" date="2012" name="G3 (Bethesda)">
        <title>Pichia sorbitophila, an interspecies yeast hybrid reveals early steps of genome resolution following polyploidization.</title>
        <authorList>
            <person name="Leh Louis V."/>
            <person name="Despons L."/>
            <person name="Friedrich A."/>
            <person name="Martin T."/>
            <person name="Durrens P."/>
            <person name="Casaregola S."/>
            <person name="Neuveglise C."/>
            <person name="Fairhead C."/>
            <person name="Marck C."/>
            <person name="Cruz J.A."/>
            <person name="Straub M.L."/>
            <person name="Kugler V."/>
            <person name="Sacerdot C."/>
            <person name="Uzunov Z."/>
            <person name="Thierry A."/>
            <person name="Weiss S."/>
            <person name="Bleykasten C."/>
            <person name="De Montigny J."/>
            <person name="Jacques N."/>
            <person name="Jung P."/>
            <person name="Lemaire M."/>
            <person name="Mallet S."/>
            <person name="Morel G."/>
            <person name="Richard G.F."/>
            <person name="Sarkar A."/>
            <person name="Savel G."/>
            <person name="Schacherer J."/>
            <person name="Seret M.L."/>
            <person name="Talla E."/>
            <person name="Samson G."/>
            <person name="Jubin C."/>
            <person name="Poulain J."/>
            <person name="Vacherie B."/>
            <person name="Barbe V."/>
            <person name="Pelletier E."/>
            <person name="Sherman D.J."/>
            <person name="Westhof E."/>
            <person name="Weissenbach J."/>
            <person name="Baret P.V."/>
            <person name="Wincker P."/>
            <person name="Gaillardin C."/>
            <person name="Dujon B."/>
            <person name="Souciet J.L."/>
        </authorList>
    </citation>
    <scope>NUCLEOTIDE SEQUENCE [LARGE SCALE GENOMIC DNA]</scope>
    <source>
        <strain evidence="5">CBS 270.75 / DBVPG 7215 / KCTC 17166 / NRRL Y-17582</strain>
    </source>
</reference>
<dbReference type="OrthoDB" id="4097064at2759"/>
<evidence type="ECO:0008006" key="6">
    <source>
        <dbReference type="Google" id="ProtNLM"/>
    </source>
</evidence>
<feature type="compositionally biased region" description="Polar residues" evidence="1">
    <location>
        <begin position="399"/>
        <end position="408"/>
    </location>
</feature>
<dbReference type="HOGENOM" id="CLU_008595_1_0_1"/>
<dbReference type="FunCoup" id="G8JQK4">
    <property type="interactions" value="128"/>
</dbReference>
<dbReference type="PANTHER" id="PTHR28108">
    <property type="entry name" value="SWR1-COMPLEX PROTEIN 3"/>
    <property type="match status" value="1"/>
</dbReference>
<dbReference type="AlphaFoldDB" id="G8JQK4"/>
<name>G8JQK4_ERECY</name>
<feature type="region of interest" description="Disordered" evidence="1">
    <location>
        <begin position="228"/>
        <end position="284"/>
    </location>
</feature>
<dbReference type="InterPro" id="IPR057558">
    <property type="entry name" value="Swc3_dom"/>
</dbReference>
<dbReference type="eggNOG" id="ENOG502QWM7">
    <property type="taxonomic scope" value="Eukaryota"/>
</dbReference>
<dbReference type="RefSeq" id="XP_003645154.1">
    <property type="nucleotide sequence ID" value="XM_003645106.1"/>
</dbReference>
<organism evidence="4 5">
    <name type="scientific">Eremothecium cymbalariae (strain CBS 270.75 / DBVPG 7215 / KCTC 17166 / NRRL Y-17582)</name>
    <name type="common">Yeast</name>
    <dbReference type="NCBI Taxonomy" id="931890"/>
    <lineage>
        <taxon>Eukaryota</taxon>
        <taxon>Fungi</taxon>
        <taxon>Dikarya</taxon>
        <taxon>Ascomycota</taxon>
        <taxon>Saccharomycotina</taxon>
        <taxon>Saccharomycetes</taxon>
        <taxon>Saccharomycetales</taxon>
        <taxon>Saccharomycetaceae</taxon>
        <taxon>Eremothecium</taxon>
    </lineage>
</organism>
<proteinExistence type="predicted"/>
<sequence length="761" mass="87344">MIKLANDKMVRLRSRAKVSSNDMIDAATHVDAKTSSRKKKRAVYDDSNDLDTYGLVDDGNSSGRPFQIIEKLPCSVDPPRYDVFTHSLSVRDSAVLYNSLLASRRTWIKAEMFELYWSRQYMNIKERERMLKEGIGPDDIDQSAAREKMHKLCDCVMTGGPHTLPIRLFILKNDDIEQKWQEMQESKKKEKEMKRKKDAEDKEKRKEEKKKQQLLKKELKLKELEETKKEKEKRKKLQQEEQERIKKVKKESKKSTQHSGAFVKSSKPKVGHSQPALTKPQQQEIDNQKMIANLNLMAQKDPELNKLMISVANGEAPSADVEKFKTFIEMARKMDPPPNWKPKLLGKPLVRKPATKKASEVESKATTGLAAPQKISSTEKVTVDSNSPLSSNPSQNGSRGESSATDKNVNTEDNSDNSESIESTNKPVMNLKSADEDVQTSKAQKKSIADKSISETMINEGLQKDNDLLNIGVTDSNREDESKLNVAENTKEEPTVKNNEEGEINGSQLTSSISELQTSKKNEYGARDSKIQEDLGGQKSIDKDDPVLKTEYADGLKPKRKYNKKKKEPVEEEDKEMQLTTFQQKYLEDADILFEYLENPNIRFLFPKDAIFEQLEDEESYLMSWIIIHNKREVEQFKARKIREFNKNKKGRTSKEGDEKLPADFNIYEDPKCPPPLYTPMTVTISNIPKKFTPIIMNSINPTEKTQSLMSTIIKRGRRLTGYNLWFQLDAYDDKDLAESLRSELKEYEQGFKSKRQKKQL</sequence>
<dbReference type="GO" id="GO:0000812">
    <property type="term" value="C:Swr1 complex"/>
    <property type="evidence" value="ECO:0007669"/>
    <property type="project" value="InterPro"/>
</dbReference>
<gene>
    <name evidence="4" type="ordered locus">Ecym_2624</name>
</gene>
<dbReference type="Pfam" id="PF24707">
    <property type="entry name" value="Swc3"/>
    <property type="match status" value="1"/>
</dbReference>
<dbReference type="Pfam" id="PF26242">
    <property type="entry name" value="Swc3_C"/>
    <property type="match status" value="1"/>
</dbReference>
<dbReference type="Proteomes" id="UP000006790">
    <property type="component" value="Chromosome 2"/>
</dbReference>
<feature type="compositionally biased region" description="Basic and acidic residues" evidence="1">
    <location>
        <begin position="476"/>
        <end position="500"/>
    </location>
</feature>
<feature type="compositionally biased region" description="Low complexity" evidence="1">
    <location>
        <begin position="385"/>
        <end position="398"/>
    </location>
</feature>
<dbReference type="STRING" id="931890.G8JQK4"/>
<dbReference type="EMBL" id="CP002498">
    <property type="protein sequence ID" value="AET38337.1"/>
    <property type="molecule type" value="Genomic_DNA"/>
</dbReference>
<protein>
    <recommendedName>
        <fullName evidence="6">SWR1-complex protein 3</fullName>
    </recommendedName>
</protein>
<dbReference type="OMA" id="MQKMCDC"/>
<evidence type="ECO:0000313" key="4">
    <source>
        <dbReference type="EMBL" id="AET38337.1"/>
    </source>
</evidence>
<dbReference type="InterPro" id="IPR058986">
    <property type="entry name" value="Swc3_C"/>
</dbReference>
<evidence type="ECO:0000259" key="2">
    <source>
        <dbReference type="Pfam" id="PF24707"/>
    </source>
</evidence>
<feature type="region of interest" description="Disordered" evidence="1">
    <location>
        <begin position="333"/>
        <end position="544"/>
    </location>
</feature>
<feature type="domain" description="SWR1-complex protein 3" evidence="2">
    <location>
        <begin position="64"/>
        <end position="174"/>
    </location>
</feature>
<evidence type="ECO:0000256" key="1">
    <source>
        <dbReference type="SAM" id="MobiDB-lite"/>
    </source>
</evidence>
<feature type="domain" description="Swc3 C-terminal" evidence="3">
    <location>
        <begin position="575"/>
        <end position="749"/>
    </location>
</feature>
<feature type="compositionally biased region" description="Polar residues" evidence="1">
    <location>
        <begin position="275"/>
        <end position="284"/>
    </location>
</feature>
<feature type="compositionally biased region" description="Polar residues" evidence="1">
    <location>
        <begin position="505"/>
        <end position="517"/>
    </location>
</feature>
<evidence type="ECO:0000259" key="3">
    <source>
        <dbReference type="Pfam" id="PF26242"/>
    </source>
</evidence>
<accession>G8JQK4</accession>
<dbReference type="InParanoid" id="G8JQK4"/>
<dbReference type="InterPro" id="IPR037651">
    <property type="entry name" value="Swc3"/>
</dbReference>
<feature type="compositionally biased region" description="Basic residues" evidence="1">
    <location>
        <begin position="246"/>
        <end position="256"/>
    </location>
</feature>
<evidence type="ECO:0000313" key="5">
    <source>
        <dbReference type="Proteomes" id="UP000006790"/>
    </source>
</evidence>
<dbReference type="GeneID" id="11471942"/>
<dbReference type="KEGG" id="erc:Ecym_2624"/>
<dbReference type="PANTHER" id="PTHR28108:SF1">
    <property type="entry name" value="SWR1-COMPLEX PROTEIN 3"/>
    <property type="match status" value="1"/>
</dbReference>
<feature type="compositionally biased region" description="Basic and acidic residues" evidence="1">
    <location>
        <begin position="518"/>
        <end position="533"/>
    </location>
</feature>
<dbReference type="GO" id="GO:0140849">
    <property type="term" value="F:ATP-dependent H2AZ histone chaperone activity"/>
    <property type="evidence" value="ECO:0007669"/>
    <property type="project" value="InterPro"/>
</dbReference>
<feature type="region of interest" description="Disordered" evidence="1">
    <location>
        <begin position="183"/>
        <end position="212"/>
    </location>
</feature>
<keyword evidence="5" id="KW-1185">Reference proteome</keyword>
<feature type="compositionally biased region" description="Polar residues" evidence="1">
    <location>
        <begin position="374"/>
        <end position="384"/>
    </location>
</feature>